<evidence type="ECO:0000256" key="1">
    <source>
        <dbReference type="ARBA" id="ARBA00022676"/>
    </source>
</evidence>
<keyword evidence="6" id="KW-1185">Reference proteome</keyword>
<dbReference type="RefSeq" id="WP_132000842.1">
    <property type="nucleotide sequence ID" value="NZ_JABUHM010000006.1"/>
</dbReference>
<keyword evidence="2 5" id="KW-0808">Transferase</keyword>
<dbReference type="Proteomes" id="UP000295689">
    <property type="component" value="Unassembled WGS sequence"/>
</dbReference>
<dbReference type="Pfam" id="PF13439">
    <property type="entry name" value="Glyco_transf_4"/>
    <property type="match status" value="1"/>
</dbReference>
<dbReference type="SUPFAM" id="SSF53756">
    <property type="entry name" value="UDP-Glycosyltransferase/glycogen phosphorylase"/>
    <property type="match status" value="1"/>
</dbReference>
<dbReference type="Pfam" id="PF26337">
    <property type="entry name" value="Gtf3_C"/>
    <property type="match status" value="1"/>
</dbReference>
<name>A0A4V2RE96_9BACI</name>
<dbReference type="Gene3D" id="3.40.50.2000">
    <property type="entry name" value="Glycogen Phosphorylase B"/>
    <property type="match status" value="2"/>
</dbReference>
<dbReference type="InterPro" id="IPR028098">
    <property type="entry name" value="Glyco_trans_4-like_N"/>
</dbReference>
<sequence>MKKKVCFLVAEHPFLDARIFKKEAKTLLNNGYEVTMIVPRINGNLFDIDGTPFTNEFPSKTFIHEGVNIITYDRVYLEDKIKYLYYNIQSYCPDRFSDSLTQLGIALEADIYHAHEYFSLYSGFGIKRALRSKGKKAKLIYDSHELVPDPLEHNSTKSRNYMEKMLHLMLKEVDFIITVSDSIKSWYLTLNPSVPVEVIYNSPPLSNDILLNDVYKNQFLAVHEGFIGGTRGNWDKLLKITEICSKTMDFKFKVIGGKRITDQNQLTLPDHLSKRIEIIGWMDYSSISNEIKNADVGWIDLNVTRSLNNKYAMPNKFFSYLNNGVPVLVNKCTDMEQFINTHQCGHVIDKLEASAEDYAEAINCLFLNRNKLKEMSINARRIMKENYSWDHMQKRLCSVYENLKAEE</sequence>
<keyword evidence="1" id="KW-0328">Glycosyltransferase</keyword>
<dbReference type="EMBL" id="SLVV01000001">
    <property type="protein sequence ID" value="TCN27840.1"/>
    <property type="molecule type" value="Genomic_DNA"/>
</dbReference>
<dbReference type="PANTHER" id="PTHR12526:SF629">
    <property type="entry name" value="TEICHURONIC ACID BIOSYNTHESIS GLYCOSYLTRANSFERASE TUAH-RELATED"/>
    <property type="match status" value="1"/>
</dbReference>
<dbReference type="GO" id="GO:0016757">
    <property type="term" value="F:glycosyltransferase activity"/>
    <property type="evidence" value="ECO:0007669"/>
    <property type="project" value="UniProtKB-KW"/>
</dbReference>
<dbReference type="InterPro" id="IPR058592">
    <property type="entry name" value="Gtf3_C"/>
</dbReference>
<reference evidence="5 6" key="1">
    <citation type="journal article" date="2015" name="Stand. Genomic Sci.">
        <title>Genomic Encyclopedia of Bacterial and Archaeal Type Strains, Phase III: the genomes of soil and plant-associated and newly described type strains.</title>
        <authorList>
            <person name="Whitman W.B."/>
            <person name="Woyke T."/>
            <person name="Klenk H.P."/>
            <person name="Zhou Y."/>
            <person name="Lilburn T.G."/>
            <person name="Beck B.J."/>
            <person name="De Vos P."/>
            <person name="Vandamme P."/>
            <person name="Eisen J.A."/>
            <person name="Garrity G."/>
            <person name="Hugenholtz P."/>
            <person name="Kyrpides N.C."/>
        </authorList>
    </citation>
    <scope>NUCLEOTIDE SEQUENCE [LARGE SCALE GENOMIC DNA]</scope>
    <source>
        <strain evidence="5 6">CV53</strain>
    </source>
</reference>
<evidence type="ECO:0000259" key="3">
    <source>
        <dbReference type="Pfam" id="PF13439"/>
    </source>
</evidence>
<dbReference type="PANTHER" id="PTHR12526">
    <property type="entry name" value="GLYCOSYLTRANSFERASE"/>
    <property type="match status" value="1"/>
</dbReference>
<evidence type="ECO:0000256" key="2">
    <source>
        <dbReference type="ARBA" id="ARBA00022679"/>
    </source>
</evidence>
<accession>A0A4V2RE96</accession>
<protein>
    <submittedName>
        <fullName evidence="5">Glycosyltransferase involved in cell wall biosynthesis</fullName>
    </submittedName>
</protein>
<evidence type="ECO:0000313" key="5">
    <source>
        <dbReference type="EMBL" id="TCN27840.1"/>
    </source>
</evidence>
<evidence type="ECO:0000259" key="4">
    <source>
        <dbReference type="Pfam" id="PF26337"/>
    </source>
</evidence>
<feature type="domain" description="Glucosyltransferase 3-like C-terminal" evidence="4">
    <location>
        <begin position="272"/>
        <end position="353"/>
    </location>
</feature>
<dbReference type="AlphaFoldDB" id="A0A4V2RE96"/>
<evidence type="ECO:0000313" key="6">
    <source>
        <dbReference type="Proteomes" id="UP000295689"/>
    </source>
</evidence>
<proteinExistence type="predicted"/>
<feature type="domain" description="Glycosyltransferase subfamily 4-like N-terminal" evidence="3">
    <location>
        <begin position="24"/>
        <end position="201"/>
    </location>
</feature>
<gene>
    <name evidence="5" type="ORF">EV146_101168</name>
</gene>
<comment type="caution">
    <text evidence="5">The sequence shown here is derived from an EMBL/GenBank/DDBJ whole genome shotgun (WGS) entry which is preliminary data.</text>
</comment>
<organism evidence="5 6">
    <name type="scientific">Mesobacillus foraminis</name>
    <dbReference type="NCBI Taxonomy" id="279826"/>
    <lineage>
        <taxon>Bacteria</taxon>
        <taxon>Bacillati</taxon>
        <taxon>Bacillota</taxon>
        <taxon>Bacilli</taxon>
        <taxon>Bacillales</taxon>
        <taxon>Bacillaceae</taxon>
        <taxon>Mesobacillus</taxon>
    </lineage>
</organism>